<sequence>MGINGIHIQPGPNSDANGIFAYGQRQVDRVVSQPTRQKAYDVTTSFAQERPLTFAFLVSQSVFSLLPLMLFVSFALSTVVFALVCGLVFSLFWIGIATLLLVPTLFVTCTVAVLVWVWAVATFLFARRVYHMIPASVRGDMAIRMPGTGQEVIFQKNGSAAPAPAGANGNKSYSRDTNGGSVEEVREDQGFSFDDIDVKSEAAEVKQ</sequence>
<gene>
    <name evidence="3" type="ORF">PG991_013528</name>
</gene>
<feature type="region of interest" description="Disordered" evidence="1">
    <location>
        <begin position="159"/>
        <end position="207"/>
    </location>
</feature>
<reference evidence="3 4" key="1">
    <citation type="submission" date="2023-01" db="EMBL/GenBank/DDBJ databases">
        <title>Analysis of 21 Apiospora genomes using comparative genomics revels a genus with tremendous synthesis potential of carbohydrate active enzymes and secondary metabolites.</title>
        <authorList>
            <person name="Sorensen T."/>
        </authorList>
    </citation>
    <scope>NUCLEOTIDE SEQUENCE [LARGE SCALE GENOMIC DNA]</scope>
    <source>
        <strain evidence="3 4">CBS 20057</strain>
    </source>
</reference>
<dbReference type="Pfam" id="PF16015">
    <property type="entry name" value="Promethin"/>
    <property type="match status" value="1"/>
</dbReference>
<feature type="transmembrane region" description="Helical" evidence="2">
    <location>
        <begin position="52"/>
        <end position="72"/>
    </location>
</feature>
<comment type="caution">
    <text evidence="3">The sequence shown here is derived from an EMBL/GenBank/DDBJ whole genome shotgun (WGS) entry which is preliminary data.</text>
</comment>
<organism evidence="3 4">
    <name type="scientific">Apiospora marii</name>
    <dbReference type="NCBI Taxonomy" id="335849"/>
    <lineage>
        <taxon>Eukaryota</taxon>
        <taxon>Fungi</taxon>
        <taxon>Dikarya</taxon>
        <taxon>Ascomycota</taxon>
        <taxon>Pezizomycotina</taxon>
        <taxon>Sordariomycetes</taxon>
        <taxon>Xylariomycetidae</taxon>
        <taxon>Amphisphaeriales</taxon>
        <taxon>Apiosporaceae</taxon>
        <taxon>Apiospora</taxon>
    </lineage>
</organism>
<proteinExistence type="predicted"/>
<feature type="compositionally biased region" description="Basic and acidic residues" evidence="1">
    <location>
        <begin position="196"/>
        <end position="207"/>
    </location>
</feature>
<keyword evidence="2" id="KW-1133">Transmembrane helix</keyword>
<dbReference type="Proteomes" id="UP001396898">
    <property type="component" value="Unassembled WGS sequence"/>
</dbReference>
<evidence type="ECO:0000256" key="2">
    <source>
        <dbReference type="SAM" id="Phobius"/>
    </source>
</evidence>
<protein>
    <submittedName>
        <fullName evidence="3">Uncharacterized protein</fullName>
    </submittedName>
</protein>
<accession>A0ABR1R714</accession>
<name>A0ABR1R714_9PEZI</name>
<dbReference type="EMBL" id="JAQQWI010000018">
    <property type="protein sequence ID" value="KAK8001306.1"/>
    <property type="molecule type" value="Genomic_DNA"/>
</dbReference>
<keyword evidence="4" id="KW-1185">Reference proteome</keyword>
<feature type="compositionally biased region" description="Low complexity" evidence="1">
    <location>
        <begin position="159"/>
        <end position="172"/>
    </location>
</feature>
<keyword evidence="2" id="KW-0812">Transmembrane</keyword>
<keyword evidence="2" id="KW-0472">Membrane</keyword>
<feature type="transmembrane region" description="Helical" evidence="2">
    <location>
        <begin position="79"/>
        <end position="99"/>
    </location>
</feature>
<evidence type="ECO:0000256" key="1">
    <source>
        <dbReference type="SAM" id="MobiDB-lite"/>
    </source>
</evidence>
<evidence type="ECO:0000313" key="4">
    <source>
        <dbReference type="Proteomes" id="UP001396898"/>
    </source>
</evidence>
<evidence type="ECO:0000313" key="3">
    <source>
        <dbReference type="EMBL" id="KAK8001306.1"/>
    </source>
</evidence>
<feature type="transmembrane region" description="Helical" evidence="2">
    <location>
        <begin position="105"/>
        <end position="126"/>
    </location>
</feature>